<dbReference type="InterPro" id="IPR032479">
    <property type="entry name" value="DUF5058"/>
</dbReference>
<proteinExistence type="predicted"/>
<feature type="transmembrane region" description="Helical" evidence="1">
    <location>
        <begin position="209"/>
        <end position="229"/>
    </location>
</feature>
<protein>
    <submittedName>
        <fullName evidence="2">DUF5058 family protein</fullName>
    </submittedName>
</protein>
<reference evidence="2 3" key="1">
    <citation type="submission" date="2019-11" db="EMBL/GenBank/DDBJ databases">
        <title>Escherichia alba sp. nov. isolated from the gut of plastic-eating superworms Zophobas atratus.</title>
        <authorList>
            <person name="Yang Y."/>
        </authorList>
    </citation>
    <scope>NUCLEOTIDE SEQUENCE [LARGE SCALE GENOMIC DNA]</scope>
    <source>
        <strain evidence="3">BIT-B35</strain>
    </source>
</reference>
<gene>
    <name evidence="2" type="ORF">GJV78_13580</name>
</gene>
<dbReference type="EMBL" id="WMJZ01000018">
    <property type="protein sequence ID" value="MTH47270.1"/>
    <property type="molecule type" value="Genomic_DNA"/>
</dbReference>
<dbReference type="Pfam" id="PF16481">
    <property type="entry name" value="DUF5058"/>
    <property type="match status" value="1"/>
</dbReference>
<comment type="caution">
    <text evidence="2">The sequence shown here is derived from an EMBL/GenBank/DDBJ whole genome shotgun (WGS) entry which is preliminary data.</text>
</comment>
<keyword evidence="1" id="KW-1133">Transmembrane helix</keyword>
<evidence type="ECO:0000256" key="1">
    <source>
        <dbReference type="SAM" id="Phobius"/>
    </source>
</evidence>
<feature type="transmembrane region" description="Helical" evidence="1">
    <location>
        <begin position="143"/>
        <end position="164"/>
    </location>
</feature>
<keyword evidence="3" id="KW-1185">Reference proteome</keyword>
<keyword evidence="1" id="KW-0472">Membrane</keyword>
<sequence length="258" mass="27821">MRSTSLRIICARSASGWRDVRRQSMNNDYNEIANSPIMWLAAAPALCFVFIQAWLFFRKSVKTAAETGIPATAVKRAIRGASIASIGPCFMMLSGILTLMLYVGAPMAWMRVDFIGSVADALMEAAFTADGMGIRLGEDRLTVDYLCAAAIVMTTCGLPFLLFVSFFADRMDKVNHVMSGGKTHLIPIIGSGALIGSFGALTMNAGYPLGANTVAIIVSALSMAAILLYNRRHNLQWLKEWGLTLCMVAGMGAAVLYN</sequence>
<dbReference type="AlphaFoldDB" id="A0A6L6IQJ3"/>
<feature type="transmembrane region" description="Helical" evidence="1">
    <location>
        <begin position="78"/>
        <end position="103"/>
    </location>
</feature>
<dbReference type="OrthoDB" id="86868at2"/>
<keyword evidence="1" id="KW-0812">Transmembrane</keyword>
<evidence type="ECO:0000313" key="2">
    <source>
        <dbReference type="EMBL" id="MTH47270.1"/>
    </source>
</evidence>
<feature type="transmembrane region" description="Helical" evidence="1">
    <location>
        <begin position="37"/>
        <end position="57"/>
    </location>
</feature>
<organism evidence="2 3">
    <name type="scientific">Intestinirhabdus alba</name>
    <dbReference type="NCBI Taxonomy" id="2899544"/>
    <lineage>
        <taxon>Bacteria</taxon>
        <taxon>Pseudomonadati</taxon>
        <taxon>Pseudomonadota</taxon>
        <taxon>Gammaproteobacteria</taxon>
        <taxon>Enterobacterales</taxon>
        <taxon>Enterobacteriaceae</taxon>
        <taxon>Intestinirhabdus</taxon>
    </lineage>
</organism>
<dbReference type="Proteomes" id="UP000477739">
    <property type="component" value="Unassembled WGS sequence"/>
</dbReference>
<feature type="transmembrane region" description="Helical" evidence="1">
    <location>
        <begin position="185"/>
        <end position="203"/>
    </location>
</feature>
<evidence type="ECO:0000313" key="3">
    <source>
        <dbReference type="Proteomes" id="UP000477739"/>
    </source>
</evidence>
<accession>A0A6L6IQJ3</accession>
<name>A0A6L6IQJ3_9ENTR</name>